<feature type="transmembrane region" description="Helical" evidence="1">
    <location>
        <begin position="104"/>
        <end position="123"/>
    </location>
</feature>
<gene>
    <name evidence="2" type="ORF">AS594_37880</name>
</gene>
<evidence type="ECO:0000313" key="2">
    <source>
        <dbReference type="EMBL" id="OEJ21361.1"/>
    </source>
</evidence>
<feature type="transmembrane region" description="Helical" evidence="1">
    <location>
        <begin position="167"/>
        <end position="184"/>
    </location>
</feature>
<keyword evidence="1" id="KW-0812">Transmembrane</keyword>
<keyword evidence="1" id="KW-0472">Membrane</keyword>
<reference evidence="2 3" key="1">
    <citation type="submission" date="2016-08" db="EMBL/GenBank/DDBJ databases">
        <title>Complete genome sequence of Streptomyces agglomeratus strain 6-3-2, a novel anti-MRSA actinomycete isolated from Wuli of Tebit, China.</title>
        <authorList>
            <person name="Chen X."/>
        </authorList>
    </citation>
    <scope>NUCLEOTIDE SEQUENCE [LARGE SCALE GENOMIC DNA]</scope>
    <source>
        <strain evidence="2 3">6-3-2</strain>
    </source>
</reference>
<dbReference type="RefSeq" id="WP_069931158.1">
    <property type="nucleotide sequence ID" value="NZ_MEHI01000005.1"/>
</dbReference>
<dbReference type="OrthoDB" id="3853596at2"/>
<accession>A0A1E5NYW2</accession>
<protein>
    <submittedName>
        <fullName evidence="2">Ribonuclease BN</fullName>
    </submittedName>
</protein>
<feature type="transmembrane region" description="Helical" evidence="1">
    <location>
        <begin position="241"/>
        <end position="263"/>
    </location>
</feature>
<dbReference type="EMBL" id="MEHJ01000002">
    <property type="protein sequence ID" value="OEJ21361.1"/>
    <property type="molecule type" value="Genomic_DNA"/>
</dbReference>
<organism evidence="2 3">
    <name type="scientific">Streptomyces agglomeratus</name>
    <dbReference type="NCBI Taxonomy" id="285458"/>
    <lineage>
        <taxon>Bacteria</taxon>
        <taxon>Bacillati</taxon>
        <taxon>Actinomycetota</taxon>
        <taxon>Actinomycetes</taxon>
        <taxon>Kitasatosporales</taxon>
        <taxon>Streptomycetaceae</taxon>
        <taxon>Streptomyces</taxon>
    </lineage>
</organism>
<name>A0A1E5NYW2_9ACTN</name>
<evidence type="ECO:0000313" key="3">
    <source>
        <dbReference type="Proteomes" id="UP000095759"/>
    </source>
</evidence>
<proteinExistence type="predicted"/>
<dbReference type="Proteomes" id="UP000095759">
    <property type="component" value="Unassembled WGS sequence"/>
</dbReference>
<dbReference type="AlphaFoldDB" id="A0A1E5NYW2"/>
<sequence>MPMKPSSAADRSSWFGRLRRVISRSPVGRGWRRSSALELGSRSLGFAALGFLTLVPLLIIVSSADPEHGRGFAQWLGNGLGVSTTSRADVEQLFTRPGQALRTTTAFGIAALAVFGLTLGAAVQTGYEKVWDLPPARWWARWRHVVWLGVLTGYLFVSATTTLRREPLAGGTVASLSAVLFIWWSQRMLLGGRILWSALLPGAVATMIGLLGLRVFSRLVFSPLIASNTVSYGPVGTVLVIQSWLVGVGVVVFGGALVGRLLYEELPRMAHALKRRR</sequence>
<feature type="transmembrane region" description="Helical" evidence="1">
    <location>
        <begin position="196"/>
        <end position="221"/>
    </location>
</feature>
<feature type="transmembrane region" description="Helical" evidence="1">
    <location>
        <begin position="144"/>
        <end position="161"/>
    </location>
</feature>
<keyword evidence="1" id="KW-1133">Transmembrane helix</keyword>
<comment type="caution">
    <text evidence="2">The sequence shown here is derived from an EMBL/GenBank/DDBJ whole genome shotgun (WGS) entry which is preliminary data.</text>
</comment>
<keyword evidence="3" id="KW-1185">Reference proteome</keyword>
<evidence type="ECO:0000256" key="1">
    <source>
        <dbReference type="SAM" id="Phobius"/>
    </source>
</evidence>